<proteinExistence type="predicted"/>
<evidence type="ECO:0000313" key="2">
    <source>
        <dbReference type="Proteomes" id="UP000653099"/>
    </source>
</evidence>
<dbReference type="OrthoDB" id="311060at2157"/>
<evidence type="ECO:0000313" key="1">
    <source>
        <dbReference type="EMBL" id="GGJ00801.1"/>
    </source>
</evidence>
<protein>
    <submittedName>
        <fullName evidence="1">Uncharacterized protein</fullName>
    </submittedName>
</protein>
<sequence>MTDRTADLDALDGWHAEGYAARVHYRGADDHYSIEFYDLSECVLYWKVKGDGETAVPVGRETVPDPLRERIRNDLETAGIDPEVERRSL</sequence>
<reference evidence="1" key="2">
    <citation type="submission" date="2020-09" db="EMBL/GenBank/DDBJ databases">
        <authorList>
            <person name="Sun Q."/>
            <person name="Ohkuma M."/>
        </authorList>
    </citation>
    <scope>NUCLEOTIDE SEQUENCE</scope>
    <source>
        <strain evidence="1">JCM 14359</strain>
    </source>
</reference>
<dbReference type="Pfam" id="PF24382">
    <property type="entry name" value="DUF7538"/>
    <property type="match status" value="1"/>
</dbReference>
<dbReference type="InterPro" id="IPR055960">
    <property type="entry name" value="DUF7538"/>
</dbReference>
<dbReference type="RefSeq" id="WP_188786127.1">
    <property type="nucleotide sequence ID" value="NZ_BMOC01000003.1"/>
</dbReference>
<keyword evidence="2" id="KW-1185">Reference proteome</keyword>
<gene>
    <name evidence="1" type="ORF">GCM10008995_08310</name>
</gene>
<dbReference type="Proteomes" id="UP000653099">
    <property type="component" value="Unassembled WGS sequence"/>
</dbReference>
<dbReference type="EMBL" id="BMOC01000003">
    <property type="protein sequence ID" value="GGJ00801.1"/>
    <property type="molecule type" value="Genomic_DNA"/>
</dbReference>
<name>A0A830EQP7_9EURY</name>
<organism evidence="1 2">
    <name type="scientific">Halobellus salinus</name>
    <dbReference type="NCBI Taxonomy" id="931585"/>
    <lineage>
        <taxon>Archaea</taxon>
        <taxon>Methanobacteriati</taxon>
        <taxon>Methanobacteriota</taxon>
        <taxon>Stenosarchaea group</taxon>
        <taxon>Halobacteria</taxon>
        <taxon>Halobacteriales</taxon>
        <taxon>Haloferacaceae</taxon>
        <taxon>Halobellus</taxon>
    </lineage>
</organism>
<accession>A0A830EQP7</accession>
<reference evidence="1" key="1">
    <citation type="journal article" date="2014" name="Int. J. Syst. Evol. Microbiol.">
        <title>Complete genome sequence of Corynebacterium casei LMG S-19264T (=DSM 44701T), isolated from a smear-ripened cheese.</title>
        <authorList>
            <consortium name="US DOE Joint Genome Institute (JGI-PGF)"/>
            <person name="Walter F."/>
            <person name="Albersmeier A."/>
            <person name="Kalinowski J."/>
            <person name="Ruckert C."/>
        </authorList>
    </citation>
    <scope>NUCLEOTIDE SEQUENCE</scope>
    <source>
        <strain evidence="1">JCM 14359</strain>
    </source>
</reference>
<dbReference type="AlphaFoldDB" id="A0A830EQP7"/>
<comment type="caution">
    <text evidence="1">The sequence shown here is derived from an EMBL/GenBank/DDBJ whole genome shotgun (WGS) entry which is preliminary data.</text>
</comment>